<evidence type="ECO:0000256" key="2">
    <source>
        <dbReference type="ARBA" id="ARBA00023155"/>
    </source>
</evidence>
<evidence type="ECO:0000256" key="3">
    <source>
        <dbReference type="ARBA" id="ARBA00023242"/>
    </source>
</evidence>
<keyword evidence="1 4" id="KW-0238">DNA-binding</keyword>
<organism evidence="7 8">
    <name type="scientific">Macrostomum lignano</name>
    <dbReference type="NCBI Taxonomy" id="282301"/>
    <lineage>
        <taxon>Eukaryota</taxon>
        <taxon>Metazoa</taxon>
        <taxon>Spiralia</taxon>
        <taxon>Lophotrochozoa</taxon>
        <taxon>Platyhelminthes</taxon>
        <taxon>Rhabditophora</taxon>
        <taxon>Macrostomorpha</taxon>
        <taxon>Macrostomida</taxon>
        <taxon>Macrostomidae</taxon>
        <taxon>Macrostomum</taxon>
    </lineage>
</organism>
<feature type="compositionally biased region" description="Low complexity" evidence="5">
    <location>
        <begin position="365"/>
        <end position="376"/>
    </location>
</feature>
<dbReference type="InterPro" id="IPR009057">
    <property type="entry name" value="Homeodomain-like_sf"/>
</dbReference>
<dbReference type="InterPro" id="IPR008422">
    <property type="entry name" value="KN_HD"/>
</dbReference>
<evidence type="ECO:0000259" key="6">
    <source>
        <dbReference type="PROSITE" id="PS50071"/>
    </source>
</evidence>
<dbReference type="Gene3D" id="1.10.10.60">
    <property type="entry name" value="Homeodomain-like"/>
    <property type="match status" value="1"/>
</dbReference>
<dbReference type="PROSITE" id="PS50071">
    <property type="entry name" value="HOMEOBOX_2"/>
    <property type="match status" value="1"/>
</dbReference>
<dbReference type="PROSITE" id="PS00027">
    <property type="entry name" value="HOMEOBOX_1"/>
    <property type="match status" value="1"/>
</dbReference>
<keyword evidence="7" id="KW-1185">Reference proteome</keyword>
<dbReference type="WBParaSite" id="maker-unitig_36198-snap-gene-0.2-mRNA-1">
    <property type="protein sequence ID" value="maker-unitig_36198-snap-gene-0.2-mRNA-1"/>
    <property type="gene ID" value="maker-unitig_36198-snap-gene-0.2"/>
</dbReference>
<proteinExistence type="predicted"/>
<dbReference type="GO" id="GO:0005634">
    <property type="term" value="C:nucleus"/>
    <property type="evidence" value="ECO:0007669"/>
    <property type="project" value="UniProtKB-SubCell"/>
</dbReference>
<name>A0A1I8FK29_9PLAT</name>
<feature type="DNA-binding region" description="Homeobox" evidence="4">
    <location>
        <begin position="289"/>
        <end position="351"/>
    </location>
</feature>
<dbReference type="GO" id="GO:0003677">
    <property type="term" value="F:DNA binding"/>
    <property type="evidence" value="ECO:0007669"/>
    <property type="project" value="UniProtKB-UniRule"/>
</dbReference>
<dbReference type="InterPro" id="IPR017970">
    <property type="entry name" value="Homeobox_CS"/>
</dbReference>
<evidence type="ECO:0000313" key="8">
    <source>
        <dbReference type="WBParaSite" id="maker-unitig_36198-snap-gene-0.2-mRNA-1"/>
    </source>
</evidence>
<evidence type="ECO:0000256" key="4">
    <source>
        <dbReference type="PROSITE-ProRule" id="PRU00108"/>
    </source>
</evidence>
<dbReference type="AlphaFoldDB" id="A0A1I8FK29"/>
<dbReference type="CDD" id="cd00086">
    <property type="entry name" value="homeodomain"/>
    <property type="match status" value="1"/>
</dbReference>
<dbReference type="InterPro" id="IPR050224">
    <property type="entry name" value="TALE_homeobox"/>
</dbReference>
<accession>A0A1I8FK29</accession>
<dbReference type="GO" id="GO:0000981">
    <property type="term" value="F:DNA-binding transcription factor activity, RNA polymerase II-specific"/>
    <property type="evidence" value="ECO:0007669"/>
    <property type="project" value="InterPro"/>
</dbReference>
<keyword evidence="2 4" id="KW-0371">Homeobox</keyword>
<feature type="domain" description="Homeobox" evidence="6">
    <location>
        <begin position="287"/>
        <end position="350"/>
    </location>
</feature>
<keyword evidence="3 4" id="KW-0539">Nucleus</keyword>
<dbReference type="Pfam" id="PF05920">
    <property type="entry name" value="Homeobox_KN"/>
    <property type="match status" value="1"/>
</dbReference>
<evidence type="ECO:0000256" key="5">
    <source>
        <dbReference type="SAM" id="MobiDB-lite"/>
    </source>
</evidence>
<evidence type="ECO:0000313" key="7">
    <source>
        <dbReference type="Proteomes" id="UP000095280"/>
    </source>
</evidence>
<sequence>LGVCTASAEQHKEIDAQPKWSARCRQHRSKKAVNGAHDSDEFLANNSGLVASSPAVTTRPVLPRHALLLLHEPSRVRAGCPCSQPLAVAWAPADSCNVTGVQLQSLPTEPHTQLDLMRQHMNIYHGLSGQEEVQLTTLACRPVDFGAPGGSHRLQRKPEKVTCAGANPVTSLCCQRENFEAFGLVGCKARRQALHPASRLACSASDILDLRLKPPADAADAEDAEQRDCSIPASLVIDQLAIVGFLQVSLRHPGSQPEAAGRCGVADVPEAAAAAAGQAPKAAAAEDDREATEQNFTDVQNSQLQGWFSEHRQKPYPSTADTHRLAELTGLSYPQVKKWFANRRMRTKTPCELLPGDAQCGEIRSSGLSSGKASPSNWSLAEFRSENSPA</sequence>
<reference evidence="8" key="1">
    <citation type="submission" date="2016-11" db="UniProtKB">
        <authorList>
            <consortium name="WormBaseParasite"/>
        </authorList>
    </citation>
    <scope>IDENTIFICATION</scope>
</reference>
<evidence type="ECO:0000256" key="1">
    <source>
        <dbReference type="ARBA" id="ARBA00023125"/>
    </source>
</evidence>
<feature type="region of interest" description="Disordered" evidence="5">
    <location>
        <begin position="355"/>
        <end position="390"/>
    </location>
</feature>
<dbReference type="PANTHER" id="PTHR11850">
    <property type="entry name" value="HOMEOBOX PROTEIN TRANSCRIPTION FACTORS"/>
    <property type="match status" value="1"/>
</dbReference>
<comment type="subcellular location">
    <subcellularLocation>
        <location evidence="4">Nucleus</location>
    </subcellularLocation>
</comment>
<dbReference type="InterPro" id="IPR001356">
    <property type="entry name" value="HD"/>
</dbReference>
<dbReference type="SUPFAM" id="SSF46689">
    <property type="entry name" value="Homeodomain-like"/>
    <property type="match status" value="1"/>
</dbReference>
<protein>
    <submittedName>
        <fullName evidence="8">Homeobox domain-containing protein</fullName>
    </submittedName>
</protein>
<dbReference type="SMART" id="SM00389">
    <property type="entry name" value="HOX"/>
    <property type="match status" value="1"/>
</dbReference>
<dbReference type="Proteomes" id="UP000095280">
    <property type="component" value="Unplaced"/>
</dbReference>